<organism evidence="3 4">
    <name type="scientific">Vogesella oryzagri</name>
    <dbReference type="NCBI Taxonomy" id="3160864"/>
    <lineage>
        <taxon>Bacteria</taxon>
        <taxon>Pseudomonadati</taxon>
        <taxon>Pseudomonadota</taxon>
        <taxon>Betaproteobacteria</taxon>
        <taxon>Neisseriales</taxon>
        <taxon>Chromobacteriaceae</taxon>
        <taxon>Vogesella</taxon>
    </lineage>
</organism>
<dbReference type="EMBL" id="JBEFLD010000003">
    <property type="protein sequence ID" value="MEQ6290368.1"/>
    <property type="molecule type" value="Genomic_DNA"/>
</dbReference>
<evidence type="ECO:0000313" key="4">
    <source>
        <dbReference type="Proteomes" id="UP001433638"/>
    </source>
</evidence>
<evidence type="ECO:0000259" key="2">
    <source>
        <dbReference type="Pfam" id="PF04892"/>
    </source>
</evidence>
<comment type="caution">
    <text evidence="3">The sequence shown here is derived from an EMBL/GenBank/DDBJ whole genome shotgun (WGS) entry which is preliminary data.</text>
</comment>
<dbReference type="NCBIfam" id="NF037970">
    <property type="entry name" value="vanZ_1"/>
    <property type="match status" value="1"/>
</dbReference>
<accession>A0ABV1M2F5</accession>
<protein>
    <submittedName>
        <fullName evidence="3">VanZ family protein</fullName>
    </submittedName>
</protein>
<keyword evidence="1" id="KW-1133">Transmembrane helix</keyword>
<feature type="transmembrane region" description="Helical" evidence="1">
    <location>
        <begin position="38"/>
        <end position="56"/>
    </location>
</feature>
<dbReference type="PANTHER" id="PTHR28008:SF1">
    <property type="entry name" value="DOMAIN PROTEIN, PUTATIVE (AFU_ORTHOLOGUE AFUA_3G10980)-RELATED"/>
    <property type="match status" value="1"/>
</dbReference>
<keyword evidence="4" id="KW-1185">Reference proteome</keyword>
<feature type="transmembrane region" description="Helical" evidence="1">
    <location>
        <begin position="99"/>
        <end position="118"/>
    </location>
</feature>
<name>A0ABV1M2F5_9NEIS</name>
<evidence type="ECO:0000256" key="1">
    <source>
        <dbReference type="SAM" id="Phobius"/>
    </source>
</evidence>
<reference evidence="3" key="1">
    <citation type="submission" date="2024-06" db="EMBL/GenBank/DDBJ databases">
        <title>Genome sequence of Vogesella sp. MAHUQ-64.</title>
        <authorList>
            <person name="Huq M.A."/>
        </authorList>
    </citation>
    <scope>NUCLEOTIDE SEQUENCE</scope>
    <source>
        <strain evidence="3">MAHUQ-64</strain>
    </source>
</reference>
<feature type="transmembrane region" description="Helical" evidence="1">
    <location>
        <begin position="7"/>
        <end position="26"/>
    </location>
</feature>
<proteinExistence type="predicted"/>
<dbReference type="RefSeq" id="WP_349585801.1">
    <property type="nucleotide sequence ID" value="NZ_JBEFLD010000003.1"/>
</dbReference>
<keyword evidence="1" id="KW-0472">Membrane</keyword>
<evidence type="ECO:0000313" key="3">
    <source>
        <dbReference type="EMBL" id="MEQ6290368.1"/>
    </source>
</evidence>
<keyword evidence="1" id="KW-0812">Transmembrane</keyword>
<gene>
    <name evidence="3" type="ORF">ABNW52_07050</name>
</gene>
<feature type="domain" description="VanZ-like" evidence="2">
    <location>
        <begin position="29"/>
        <end position="113"/>
    </location>
</feature>
<dbReference type="Pfam" id="PF04892">
    <property type="entry name" value="VanZ"/>
    <property type="match status" value="1"/>
</dbReference>
<dbReference type="InterPro" id="IPR006976">
    <property type="entry name" value="VanZ-like"/>
</dbReference>
<dbReference type="PANTHER" id="PTHR28008">
    <property type="entry name" value="DOMAIN PROTEIN, PUTATIVE (AFU_ORTHOLOGUE AFUA_3G10980)-RELATED"/>
    <property type="match status" value="1"/>
</dbReference>
<dbReference type="Proteomes" id="UP001433638">
    <property type="component" value="Unassembled WGS sequence"/>
</dbReference>
<feature type="transmembrane region" description="Helical" evidence="1">
    <location>
        <begin position="68"/>
        <end position="87"/>
    </location>
</feature>
<sequence length="123" mass="13470">MPVSRYWLPAWLWWALSVWLLLLKPAGTPSGIPYFDKIGHFCLFLLGGVLLAWPRLRLGARGAALWRPSLLLCLAWAVGSELAQGWLTATRSAELGDALADMLGAAVGIMLAACAIAWQQRRV</sequence>